<evidence type="ECO:0000313" key="10">
    <source>
        <dbReference type="EMBL" id="MFD1384475.1"/>
    </source>
</evidence>
<dbReference type="PANTHER" id="PTHR34308:SF1">
    <property type="entry name" value="COBALAMIN BIOSYNTHESIS PROTEIN CBIB"/>
    <property type="match status" value="1"/>
</dbReference>
<organism evidence="10 11">
    <name type="scientific">Rhodanobacter aciditrophus</name>
    <dbReference type="NCBI Taxonomy" id="1623218"/>
    <lineage>
        <taxon>Bacteria</taxon>
        <taxon>Pseudomonadati</taxon>
        <taxon>Pseudomonadota</taxon>
        <taxon>Gammaproteobacteria</taxon>
        <taxon>Lysobacterales</taxon>
        <taxon>Rhodanobacteraceae</taxon>
        <taxon>Rhodanobacter</taxon>
    </lineage>
</organism>
<comment type="caution">
    <text evidence="10">The sequence shown here is derived from an EMBL/GenBank/DDBJ whole genome shotgun (WGS) entry which is preliminary data.</text>
</comment>
<keyword evidence="8 9" id="KW-0472">Membrane</keyword>
<name>A0ABW4B779_9GAMM</name>
<keyword evidence="11" id="KW-1185">Reference proteome</keyword>
<evidence type="ECO:0000256" key="5">
    <source>
        <dbReference type="ARBA" id="ARBA00022573"/>
    </source>
</evidence>
<accession>A0ABW4B779</accession>
<reference evidence="11" key="1">
    <citation type="journal article" date="2019" name="Int. J. Syst. Evol. Microbiol.">
        <title>The Global Catalogue of Microorganisms (GCM) 10K type strain sequencing project: providing services to taxonomists for standard genome sequencing and annotation.</title>
        <authorList>
            <consortium name="The Broad Institute Genomics Platform"/>
            <consortium name="The Broad Institute Genome Sequencing Center for Infectious Disease"/>
            <person name="Wu L."/>
            <person name="Ma J."/>
        </authorList>
    </citation>
    <scope>NUCLEOTIDE SEQUENCE [LARGE SCALE GENOMIC DNA]</scope>
    <source>
        <strain evidence="11">JCM 30774</strain>
    </source>
</reference>
<evidence type="ECO:0000256" key="1">
    <source>
        <dbReference type="ARBA" id="ARBA00004651"/>
    </source>
</evidence>
<comment type="pathway">
    <text evidence="2 9">Cofactor biosynthesis; adenosylcobalamin biosynthesis.</text>
</comment>
<dbReference type="RefSeq" id="WP_377368720.1">
    <property type="nucleotide sequence ID" value="NZ_JBHTMN010000014.1"/>
</dbReference>
<dbReference type="Pfam" id="PF03186">
    <property type="entry name" value="CobD_Cbib"/>
    <property type="match status" value="1"/>
</dbReference>
<evidence type="ECO:0000256" key="7">
    <source>
        <dbReference type="ARBA" id="ARBA00022989"/>
    </source>
</evidence>
<keyword evidence="5 9" id="KW-0169">Cobalamin biosynthesis</keyword>
<protein>
    <recommendedName>
        <fullName evidence="9">Cobalamin biosynthesis protein CobD</fullName>
    </recommendedName>
</protein>
<evidence type="ECO:0000313" key="11">
    <source>
        <dbReference type="Proteomes" id="UP001597059"/>
    </source>
</evidence>
<keyword evidence="4 9" id="KW-1003">Cell membrane</keyword>
<dbReference type="InterPro" id="IPR004485">
    <property type="entry name" value="Cobalamin_biosynth_CobD/CbiB"/>
</dbReference>
<comment type="similarity">
    <text evidence="3 9">Belongs to the CobD/CbiB family.</text>
</comment>
<evidence type="ECO:0000256" key="8">
    <source>
        <dbReference type="ARBA" id="ARBA00023136"/>
    </source>
</evidence>
<proteinExistence type="inferred from homology"/>
<evidence type="ECO:0000256" key="3">
    <source>
        <dbReference type="ARBA" id="ARBA00006263"/>
    </source>
</evidence>
<keyword evidence="6 9" id="KW-0812">Transmembrane</keyword>
<sequence>MDFLFGHISTTALSLLVALLLDRLFGEPNVLHPLVGFGKWVDWCRSALQLPAQVKPCQQRLNGVLAWGLAVLPFVLVLWWLLAVLPDWLEFILGTIVLYFTVGWQSLRQHGVAIAEPLRHGWLDDAREAVGRIVSRDTSSLSEGEISKAGIESVLENGSDAIFAPIFWFVLLGPVGALGYRLSNTLDAMWGYKTPSLLHFGWCAARIDDVLNYLPARLVVLTYAVCGKREPAMRCARQQGCRWKSPNAGPVMAAGAGALTVKLGGKAQYFGETQERPCLGEGREPTVEDLDKSIWLVDKGVYLWAIVLCFLI</sequence>
<feature type="transmembrane region" description="Helical" evidence="9">
    <location>
        <begin position="64"/>
        <end position="82"/>
    </location>
</feature>
<feature type="transmembrane region" description="Helical" evidence="9">
    <location>
        <begin position="162"/>
        <end position="180"/>
    </location>
</feature>
<gene>
    <name evidence="10" type="primary">cbiB</name>
    <name evidence="9" type="synonym">cobD</name>
    <name evidence="10" type="ORF">ACFQ45_13940</name>
</gene>
<dbReference type="Proteomes" id="UP001597059">
    <property type="component" value="Unassembled WGS sequence"/>
</dbReference>
<evidence type="ECO:0000256" key="4">
    <source>
        <dbReference type="ARBA" id="ARBA00022475"/>
    </source>
</evidence>
<dbReference type="PANTHER" id="PTHR34308">
    <property type="entry name" value="COBALAMIN BIOSYNTHESIS PROTEIN CBIB"/>
    <property type="match status" value="1"/>
</dbReference>
<dbReference type="EMBL" id="JBHTMN010000014">
    <property type="protein sequence ID" value="MFD1384475.1"/>
    <property type="molecule type" value="Genomic_DNA"/>
</dbReference>
<keyword evidence="7 9" id="KW-1133">Transmembrane helix</keyword>
<evidence type="ECO:0000256" key="9">
    <source>
        <dbReference type="HAMAP-Rule" id="MF_00024"/>
    </source>
</evidence>
<dbReference type="NCBIfam" id="TIGR00380">
    <property type="entry name" value="cobal_cbiB"/>
    <property type="match status" value="1"/>
</dbReference>
<evidence type="ECO:0000256" key="6">
    <source>
        <dbReference type="ARBA" id="ARBA00022692"/>
    </source>
</evidence>
<comment type="subcellular location">
    <subcellularLocation>
        <location evidence="1 9">Cell membrane</location>
        <topology evidence="1 9">Multi-pass membrane protein</topology>
    </subcellularLocation>
</comment>
<comment type="function">
    <text evidence="9">Converts cobyric acid to cobinamide by the addition of aminopropanol on the F carboxylic group.</text>
</comment>
<dbReference type="HAMAP" id="MF_00024">
    <property type="entry name" value="CobD_CbiB"/>
    <property type="match status" value="1"/>
</dbReference>
<comment type="caution">
    <text evidence="9">Lacks conserved residue(s) required for the propagation of feature annotation.</text>
</comment>
<evidence type="ECO:0000256" key="2">
    <source>
        <dbReference type="ARBA" id="ARBA00004953"/>
    </source>
</evidence>